<evidence type="ECO:0000313" key="4">
    <source>
        <dbReference type="Proteomes" id="UP001367316"/>
    </source>
</evidence>
<feature type="region of interest" description="Disordered" evidence="2">
    <location>
        <begin position="478"/>
        <end position="538"/>
    </location>
</feature>
<feature type="compositionally biased region" description="Acidic residues" evidence="2">
    <location>
        <begin position="43"/>
        <end position="54"/>
    </location>
</feature>
<dbReference type="EMBL" id="JBBPBF010000009">
    <property type="protein sequence ID" value="KAK7612546.1"/>
    <property type="molecule type" value="Genomic_DNA"/>
</dbReference>
<evidence type="ECO:0000313" key="3">
    <source>
        <dbReference type="EMBL" id="KAK7612546.1"/>
    </source>
</evidence>
<proteinExistence type="predicted"/>
<feature type="compositionally biased region" description="Basic residues" evidence="2">
    <location>
        <begin position="323"/>
        <end position="333"/>
    </location>
</feature>
<feature type="compositionally biased region" description="Basic and acidic residues" evidence="2">
    <location>
        <begin position="98"/>
        <end position="110"/>
    </location>
</feature>
<comment type="caution">
    <text evidence="3">The sequence shown here is derived from an EMBL/GenBank/DDBJ whole genome shotgun (WGS) entry which is preliminary data.</text>
</comment>
<gene>
    <name evidence="3" type="ORF">JOL62DRAFT_429793</name>
</gene>
<organism evidence="3 4">
    <name type="scientific">Phyllosticta paracitricarpa</name>
    <dbReference type="NCBI Taxonomy" id="2016321"/>
    <lineage>
        <taxon>Eukaryota</taxon>
        <taxon>Fungi</taxon>
        <taxon>Dikarya</taxon>
        <taxon>Ascomycota</taxon>
        <taxon>Pezizomycotina</taxon>
        <taxon>Dothideomycetes</taxon>
        <taxon>Dothideomycetes incertae sedis</taxon>
        <taxon>Botryosphaeriales</taxon>
        <taxon>Phyllostictaceae</taxon>
        <taxon>Phyllosticta</taxon>
    </lineage>
</organism>
<feature type="compositionally biased region" description="Polar residues" evidence="2">
    <location>
        <begin position="217"/>
        <end position="237"/>
    </location>
</feature>
<feature type="compositionally biased region" description="Polar residues" evidence="2">
    <location>
        <begin position="153"/>
        <end position="167"/>
    </location>
</feature>
<feature type="compositionally biased region" description="Polar residues" evidence="2">
    <location>
        <begin position="514"/>
        <end position="538"/>
    </location>
</feature>
<feature type="compositionally biased region" description="Basic and acidic residues" evidence="2">
    <location>
        <begin position="302"/>
        <end position="313"/>
    </location>
</feature>
<evidence type="ECO:0000256" key="2">
    <source>
        <dbReference type="SAM" id="MobiDB-lite"/>
    </source>
</evidence>
<sequence>MADAPVDRSAASVPAAKPPAHGPSWKAEAIRRGHLRFNGPSPLDDDFDLDDQICDEGPPHKKRLTDPNTFFKDSAAPARRLLHKGPQASIASTLRPSSRHDMRSSTDVREPSIMQSSDWSSKLTPDRSASFLASSFSAHHSASHSATCSASAGTVTKRNTKRGSISTALKKIFGGGRKRQNEKTDSPSPSGGAHFHHHSELVGRKISPPRPLVQHRAGSQDSRRSQSFSARNSSRATPVSHLPFPMNVNAPPQEDGSQPSYMEHGRPPPQGPRRRATLPSVVRNSADPTTLSAIWSESQSRTGHDDQSVREDIGVAYSGSPRSSKRTSRRRSRSVSAIDDLKLLPDVSSNRQSGQSFQSSNWHKHLSSSPDPSTKFQQARDFRFPPRVDSRYPSNETPRQNAAHVQSLNGEEIRAFDFGPIHPSDPGTPRTGPQTPSARAEFGLGFEPLPTTIEDRLERLETNMRYFDQSLRHLRGRNNRQTIILENSPTRHPSSSSRAEQLSDSSARRPSGPFSENHNNSPVTPATSYPSHSQNPSASVHEFPVLATYPSMGTMSNAPTMVATAHGLPQISYSYNDEGLASLYSLLYQERTARQDLEVQVEQLRREIEELKLRADRRYPRVSQAPVCLQTHGVTKQAHVTYTTTSAHTTANVYNYASYPGAQNAYATSSPNILMTSAPASNVTSLNGSNVPSTHVSVHFDPESEAEVKHLRYSAISLDDPNRAARKSHFSFDSEQESISCGNGSSISPARGGPVGGEELTILSDIPIPSWEPEDRSPVDGYTTPYETPYESPVLEKQPDESRLSNVGVKMF</sequence>
<feature type="region of interest" description="Disordered" evidence="2">
    <location>
        <begin position="416"/>
        <end position="442"/>
    </location>
</feature>
<feature type="compositionally biased region" description="Polar residues" evidence="2">
    <location>
        <begin position="282"/>
        <end position="301"/>
    </location>
</feature>
<feature type="compositionally biased region" description="Polar residues" evidence="2">
    <location>
        <begin position="347"/>
        <end position="377"/>
    </location>
</feature>
<keyword evidence="4" id="KW-1185">Reference proteome</keyword>
<dbReference type="Proteomes" id="UP001367316">
    <property type="component" value="Unassembled WGS sequence"/>
</dbReference>
<feature type="coiled-coil region" evidence="1">
    <location>
        <begin position="587"/>
        <end position="614"/>
    </location>
</feature>
<feature type="region of interest" description="Disordered" evidence="2">
    <location>
        <begin position="1"/>
        <end position="125"/>
    </location>
</feature>
<feature type="compositionally biased region" description="Polar residues" evidence="2">
    <location>
        <begin position="113"/>
        <end position="123"/>
    </location>
</feature>
<accession>A0ABR1NBH0</accession>
<feature type="region of interest" description="Disordered" evidence="2">
    <location>
        <begin position="141"/>
        <end position="379"/>
    </location>
</feature>
<feature type="compositionally biased region" description="Polar residues" evidence="2">
    <location>
        <begin position="736"/>
        <end position="748"/>
    </location>
</feature>
<feature type="compositionally biased region" description="Polar residues" evidence="2">
    <location>
        <begin position="479"/>
        <end position="505"/>
    </location>
</feature>
<keyword evidence="1" id="KW-0175">Coiled coil</keyword>
<name>A0ABR1NBH0_9PEZI</name>
<feature type="compositionally biased region" description="Low complexity" evidence="2">
    <location>
        <begin position="141"/>
        <end position="152"/>
    </location>
</feature>
<evidence type="ECO:0000256" key="1">
    <source>
        <dbReference type="SAM" id="Coils"/>
    </source>
</evidence>
<reference evidence="3 4" key="1">
    <citation type="submission" date="2024-04" db="EMBL/GenBank/DDBJ databases">
        <title>Phyllosticta paracitricarpa is synonymous to the EU quarantine fungus P. citricarpa based on phylogenomic analyses.</title>
        <authorList>
            <consortium name="Lawrence Berkeley National Laboratory"/>
            <person name="Van ingen-buijs V.A."/>
            <person name="Van westerhoven A.C."/>
            <person name="Haridas S."/>
            <person name="Skiadas P."/>
            <person name="Martin F."/>
            <person name="Groenewald J.Z."/>
            <person name="Crous P.W."/>
            <person name="Seidl M.F."/>
        </authorList>
    </citation>
    <scope>NUCLEOTIDE SEQUENCE [LARGE SCALE GENOMIC DNA]</scope>
    <source>
        <strain evidence="3 4">CBS 141358</strain>
    </source>
</reference>
<feature type="region of interest" description="Disordered" evidence="2">
    <location>
        <begin position="736"/>
        <end position="812"/>
    </location>
</feature>
<protein>
    <submittedName>
        <fullName evidence="3">Uncharacterized protein</fullName>
    </submittedName>
</protein>